<dbReference type="PANTHER" id="PTHR10543:SF24">
    <property type="entry name" value="CAROTENOID ISOMEROOXYGENASE"/>
    <property type="match status" value="1"/>
</dbReference>
<keyword evidence="2 5" id="KW-0479">Metal-binding</keyword>
<keyword evidence="7" id="KW-1185">Reference proteome</keyword>
<keyword evidence="3 5" id="KW-0560">Oxidoreductase</keyword>
<dbReference type="Pfam" id="PF03055">
    <property type="entry name" value="RPE65"/>
    <property type="match status" value="1"/>
</dbReference>
<dbReference type="EMBL" id="JBHTCM010000027">
    <property type="protein sequence ID" value="MFC7335144.1"/>
    <property type="molecule type" value="Genomic_DNA"/>
</dbReference>
<evidence type="ECO:0000256" key="1">
    <source>
        <dbReference type="ARBA" id="ARBA00006787"/>
    </source>
</evidence>
<keyword evidence="4 5" id="KW-0408">Iron</keyword>
<comment type="cofactor">
    <cofactor evidence="5">
        <name>Fe(2+)</name>
        <dbReference type="ChEBI" id="CHEBI:29033"/>
    </cofactor>
    <text evidence="5">Binds 1 Fe(2+) ion per subunit.</text>
</comment>
<evidence type="ECO:0000256" key="4">
    <source>
        <dbReference type="ARBA" id="ARBA00023004"/>
    </source>
</evidence>
<dbReference type="PANTHER" id="PTHR10543">
    <property type="entry name" value="BETA-CAROTENE DIOXYGENASE"/>
    <property type="match status" value="1"/>
</dbReference>
<organism evidence="6 7">
    <name type="scientific">Rhodocista pekingensis</name>
    <dbReference type="NCBI Taxonomy" id="201185"/>
    <lineage>
        <taxon>Bacteria</taxon>
        <taxon>Pseudomonadati</taxon>
        <taxon>Pseudomonadota</taxon>
        <taxon>Alphaproteobacteria</taxon>
        <taxon>Rhodospirillales</taxon>
        <taxon>Azospirillaceae</taxon>
        <taxon>Rhodocista</taxon>
    </lineage>
</organism>
<proteinExistence type="inferred from homology"/>
<sequence>MGFQSLGEELSDVALPVEGRLPDWLEGVLLRAGPALFEVEGQSYRHWFDGLGMLYRFGIAGGRVRYSNRLVRSRGYCDAMREGRIVHGEFATPPDHGPLGRIKELMRRLAASNNANVNVQRTATGTYALTETPDRVRFDPETLETLATEPYADDIPGQVTTAHPLWDPERREWVNYLIHFGRRCCYRILTQGDAQTGRRELATVQTDAPAYMHSFGLTDRFVILFESPFRVSPLTLLLSGEPFIANYRWRQGLPMRFHLIDRRDGSVRTLEAPPAFSFHQINAFDRPGEVVIDLCVYRDAEVIGEMTLSRLCGPHAANPLAAGRLVRYRLPLDGKEAVCEPLWDGALELPRIREDRDARRDYTVAWGVGATMADSGFLDSLIRFDPNAGRPTARWYEPGTWPGEPVIVPAPDGTGAVLLSLVLDGGTGRSFLLVLEAGTLDELARAWLPHPAPFGFHGQFYPAGA</sequence>
<keyword evidence="5" id="KW-0223">Dioxygenase</keyword>
<dbReference type="RefSeq" id="WP_377360682.1">
    <property type="nucleotide sequence ID" value="NZ_JBHTCM010000027.1"/>
</dbReference>
<name>A0ABW2KYJ3_9PROT</name>
<comment type="similarity">
    <text evidence="1 5">Belongs to the carotenoid oxygenase family.</text>
</comment>
<dbReference type="EC" id="1.13.11.-" evidence="5"/>
<protein>
    <recommendedName>
        <fullName evidence="5">Dioxygenase</fullName>
        <ecNumber evidence="5">1.13.11.-</ecNumber>
    </recommendedName>
</protein>
<evidence type="ECO:0000313" key="7">
    <source>
        <dbReference type="Proteomes" id="UP001596456"/>
    </source>
</evidence>
<dbReference type="InterPro" id="IPR004294">
    <property type="entry name" value="Carotenoid_Oase"/>
</dbReference>
<comment type="caution">
    <text evidence="6">The sequence shown here is derived from an EMBL/GenBank/DDBJ whole genome shotgun (WGS) entry which is preliminary data.</text>
</comment>
<evidence type="ECO:0000256" key="5">
    <source>
        <dbReference type="RuleBase" id="RU364048"/>
    </source>
</evidence>
<gene>
    <name evidence="6" type="ORF">ACFQPS_18395</name>
</gene>
<accession>A0ABW2KYJ3</accession>
<evidence type="ECO:0000256" key="3">
    <source>
        <dbReference type="ARBA" id="ARBA00023002"/>
    </source>
</evidence>
<dbReference type="Proteomes" id="UP001596456">
    <property type="component" value="Unassembled WGS sequence"/>
</dbReference>
<reference evidence="7" key="1">
    <citation type="journal article" date="2019" name="Int. J. Syst. Evol. Microbiol.">
        <title>The Global Catalogue of Microorganisms (GCM) 10K type strain sequencing project: providing services to taxonomists for standard genome sequencing and annotation.</title>
        <authorList>
            <consortium name="The Broad Institute Genomics Platform"/>
            <consortium name="The Broad Institute Genome Sequencing Center for Infectious Disease"/>
            <person name="Wu L."/>
            <person name="Ma J."/>
        </authorList>
    </citation>
    <scope>NUCLEOTIDE SEQUENCE [LARGE SCALE GENOMIC DNA]</scope>
    <source>
        <strain evidence="7">CGMCC 1.16275</strain>
    </source>
</reference>
<evidence type="ECO:0000256" key="2">
    <source>
        <dbReference type="ARBA" id="ARBA00022723"/>
    </source>
</evidence>
<evidence type="ECO:0000313" key="6">
    <source>
        <dbReference type="EMBL" id="MFC7335144.1"/>
    </source>
</evidence>